<evidence type="ECO:0000313" key="2">
    <source>
        <dbReference type="EMBL" id="SHK09061.1"/>
    </source>
</evidence>
<evidence type="ECO:0000256" key="1">
    <source>
        <dbReference type="SAM" id="SignalP"/>
    </source>
</evidence>
<keyword evidence="1" id="KW-0732">Signal</keyword>
<dbReference type="EMBL" id="FRAV01000001">
    <property type="protein sequence ID" value="SHK09061.1"/>
    <property type="molecule type" value="Genomic_DNA"/>
</dbReference>
<feature type="chain" id="PRO_5012658028" description="GLPGLI family protein" evidence="1">
    <location>
        <begin position="20"/>
        <end position="262"/>
    </location>
</feature>
<dbReference type="OrthoDB" id="637699at2"/>
<sequence>MKKLLLIGLFSLVSFNAYAQEDNLDYEMRAGEKYGYIIDKSGKKIEGIVRLNGSENSPWQNQKKVKFIASSDIDSSKKRQKFKTYDSDDLKAYMAYENDTERHFEVVKYTNTKEGFNTATGGLSGSIKAFNNLTKSNQFAELIADGKIKVYKLYGYPTTFSAGSQIAVAEEETRRLKQSPSYIYSKKGGKVEELTLDKAKIIVADCPYVRGKITKGEYASLKNDTKKRSGLGKFIKNEIDNAMSDNVSIVNEVIYDYNENCK</sequence>
<name>A0A1M6PMA5_9FLAO</name>
<keyword evidence="3" id="KW-1185">Reference proteome</keyword>
<dbReference type="RefSeq" id="WP_073289837.1">
    <property type="nucleotide sequence ID" value="NZ_FRAV01000001.1"/>
</dbReference>
<dbReference type="AlphaFoldDB" id="A0A1M6PMA5"/>
<accession>A0A1M6PMA5</accession>
<evidence type="ECO:0000313" key="3">
    <source>
        <dbReference type="Proteomes" id="UP000184364"/>
    </source>
</evidence>
<feature type="signal peptide" evidence="1">
    <location>
        <begin position="1"/>
        <end position="19"/>
    </location>
</feature>
<dbReference type="Proteomes" id="UP000184364">
    <property type="component" value="Unassembled WGS sequence"/>
</dbReference>
<protein>
    <recommendedName>
        <fullName evidence="4">GLPGLI family protein</fullName>
    </recommendedName>
</protein>
<evidence type="ECO:0008006" key="4">
    <source>
        <dbReference type="Google" id="ProtNLM"/>
    </source>
</evidence>
<proteinExistence type="predicted"/>
<reference evidence="3" key="1">
    <citation type="submission" date="2016-11" db="EMBL/GenBank/DDBJ databases">
        <authorList>
            <person name="Varghese N."/>
            <person name="Submissions S."/>
        </authorList>
    </citation>
    <scope>NUCLEOTIDE SEQUENCE [LARGE SCALE GENOMIC DNA]</scope>
    <source>
        <strain evidence="3">DSM 26899</strain>
    </source>
</reference>
<gene>
    <name evidence="2" type="ORF">SAMN05444267_100152</name>
</gene>
<organism evidence="2 3">
    <name type="scientific">Chryseobacterium polytrichastri</name>
    <dbReference type="NCBI Taxonomy" id="1302687"/>
    <lineage>
        <taxon>Bacteria</taxon>
        <taxon>Pseudomonadati</taxon>
        <taxon>Bacteroidota</taxon>
        <taxon>Flavobacteriia</taxon>
        <taxon>Flavobacteriales</taxon>
        <taxon>Weeksellaceae</taxon>
        <taxon>Chryseobacterium group</taxon>
        <taxon>Chryseobacterium</taxon>
    </lineage>
</organism>